<feature type="region of interest" description="Disordered" evidence="1">
    <location>
        <begin position="1"/>
        <end position="28"/>
    </location>
</feature>
<accession>A0A024G2G1</accession>
<dbReference type="AlphaFoldDB" id="A0A024G2G1"/>
<evidence type="ECO:0000313" key="3">
    <source>
        <dbReference type="Proteomes" id="UP000053237"/>
    </source>
</evidence>
<gene>
    <name evidence="2" type="ORF">BN9_017190</name>
</gene>
<comment type="caution">
    <text evidence="2">The sequence shown here is derived from an EMBL/GenBank/DDBJ whole genome shotgun (WGS) entry which is preliminary data.</text>
</comment>
<dbReference type="Proteomes" id="UP000053237">
    <property type="component" value="Unassembled WGS sequence"/>
</dbReference>
<dbReference type="EMBL" id="CAIX01000013">
    <property type="protein sequence ID" value="CCI40935.1"/>
    <property type="molecule type" value="Genomic_DNA"/>
</dbReference>
<feature type="region of interest" description="Disordered" evidence="1">
    <location>
        <begin position="217"/>
        <end position="237"/>
    </location>
</feature>
<dbReference type="InParanoid" id="A0A024G2G1"/>
<proteinExistence type="predicted"/>
<reference evidence="2 3" key="1">
    <citation type="submission" date="2012-05" db="EMBL/GenBank/DDBJ databases">
        <title>Recombination and specialization in a pathogen metapopulation.</title>
        <authorList>
            <person name="Gardiner A."/>
            <person name="Kemen E."/>
            <person name="Schultz-Larsen T."/>
            <person name="MacLean D."/>
            <person name="Van Oosterhout C."/>
            <person name="Jones J.D.G."/>
        </authorList>
    </citation>
    <scope>NUCLEOTIDE SEQUENCE [LARGE SCALE GENOMIC DNA]</scope>
    <source>
        <strain evidence="2 3">Ac Nc2</strain>
    </source>
</reference>
<feature type="compositionally biased region" description="Basic and acidic residues" evidence="1">
    <location>
        <begin position="218"/>
        <end position="237"/>
    </location>
</feature>
<evidence type="ECO:0000313" key="2">
    <source>
        <dbReference type="EMBL" id="CCI40935.1"/>
    </source>
</evidence>
<name>A0A024G2G1_9STRA</name>
<keyword evidence="3" id="KW-1185">Reference proteome</keyword>
<evidence type="ECO:0000256" key="1">
    <source>
        <dbReference type="SAM" id="MobiDB-lite"/>
    </source>
</evidence>
<protein>
    <submittedName>
        <fullName evidence="2">Uncharacterized protein</fullName>
    </submittedName>
</protein>
<organism evidence="2 3">
    <name type="scientific">Albugo candida</name>
    <dbReference type="NCBI Taxonomy" id="65357"/>
    <lineage>
        <taxon>Eukaryota</taxon>
        <taxon>Sar</taxon>
        <taxon>Stramenopiles</taxon>
        <taxon>Oomycota</taxon>
        <taxon>Peronosporomycetes</taxon>
        <taxon>Albuginales</taxon>
        <taxon>Albuginaceae</taxon>
        <taxon>Albugo</taxon>
    </lineage>
</organism>
<sequence>MKSRHQSSAGEADEESVHSRNNLIDNESHIHRHIGTDQKPQEDGKMCVFCEDSSYEKRSKSSKTCRKCISLSTPSLSPYQLPSTRSYHRHTSSLHAFFCNCARVYADLKKPARSFPHEINAMAIRLTSLVDLLVSTSLPDLDQILPVNASATCSCCLHEIAGLRETWYCCTFLKLMSSFLPTLREYGYWIKKNQEYLNQPILHKASHGNKAGSLRSEASQREGVLHGNSDAEGKDSTERYDKLVTNMEDMLALHRLTDQIVSACDHVLALVEFQEKIDQQIMPSRDCVPSTLIKLKVSFLYRIPQLKSISNDYKEIIYEVKTRLSDLTETILEHVDNVALEVYRAVAPSAKQAKQSKSNDLMRYLERLHVVFLKNLGTQALQNPSSSTTYLLPKIVNQCLQPTFIDLSILSMQLNDVMAFQIDQALKAIKLWYREIETSYNAVNSATPNPCAKWEACIRPYIGGYQNESLIMTSGILYPKLALQDIYTFTLFDSILGIWLEASADMQRPLDKLIRRQLNIQKIRQAFKKNLTKHPDQKVGSESLSDNLQLQAACSAREGEDQDVSQHSNR</sequence>